<dbReference type="PANTHER" id="PTHR12338">
    <property type="entry name" value="AUTOTRANSPORTER"/>
    <property type="match status" value="1"/>
</dbReference>
<keyword evidence="3 4" id="KW-0732">Signal</keyword>
<dbReference type="GO" id="GO:0005576">
    <property type="term" value="C:extracellular region"/>
    <property type="evidence" value="ECO:0007669"/>
    <property type="project" value="UniProtKB-SubCell"/>
</dbReference>
<evidence type="ECO:0000256" key="1">
    <source>
        <dbReference type="ARBA" id="ARBA00004613"/>
    </source>
</evidence>
<dbReference type="InterPro" id="IPR012334">
    <property type="entry name" value="Pectin_lyas_fold"/>
</dbReference>
<dbReference type="RefSeq" id="WP_009603111.1">
    <property type="nucleotide sequence ID" value="NZ_AEIU01000108.1"/>
</dbReference>
<reference evidence="6 7" key="1">
    <citation type="journal article" date="2012" name="Int. J. Syst. Evol. Microbiol.">
        <title>Vibrio caribbeanicus sp. nov., isolated from the marine sponge Scleritoderma cyanea.</title>
        <authorList>
            <person name="Hoffmann M."/>
            <person name="Monday S.R."/>
            <person name="Allard M.W."/>
            <person name="Strain E.A."/>
            <person name="Whittaker P."/>
            <person name="Naum M."/>
            <person name="McCarthy P.J."/>
            <person name="Lopez J.V."/>
            <person name="Fischer M."/>
            <person name="Brown E.W."/>
        </authorList>
    </citation>
    <scope>NUCLEOTIDE SEQUENCE [LARGE SCALE GENOMIC DNA]</scope>
    <source>
        <strain evidence="6 7">ATCC BAA-2122</strain>
    </source>
</reference>
<evidence type="ECO:0000313" key="6">
    <source>
        <dbReference type="EMBL" id="EFP95095.1"/>
    </source>
</evidence>
<protein>
    <submittedName>
        <fullName evidence="6">Filamentous hemagglutinin</fullName>
    </submittedName>
</protein>
<keyword evidence="2" id="KW-0964">Secreted</keyword>
<dbReference type="eggNOG" id="COG3210">
    <property type="taxonomic scope" value="Bacteria"/>
</dbReference>
<dbReference type="InterPro" id="IPR050909">
    <property type="entry name" value="Bact_Autotransporter_VF"/>
</dbReference>
<dbReference type="Proteomes" id="UP000002943">
    <property type="component" value="Unassembled WGS sequence"/>
</dbReference>
<feature type="chain" id="PRO_5003167166" evidence="4">
    <location>
        <begin position="18"/>
        <end position="523"/>
    </location>
</feature>
<dbReference type="SUPFAM" id="SSF51126">
    <property type="entry name" value="Pectin lyase-like"/>
    <property type="match status" value="1"/>
</dbReference>
<comment type="caution">
    <text evidence="6">The sequence shown here is derived from an EMBL/GenBank/DDBJ whole genome shotgun (WGS) entry which is preliminary data.</text>
</comment>
<evidence type="ECO:0000313" key="7">
    <source>
        <dbReference type="Proteomes" id="UP000002943"/>
    </source>
</evidence>
<dbReference type="PANTHER" id="PTHR12338:SF8">
    <property type="entry name" value="HEME_HEMOPEXIN-BINDING PROTEIN"/>
    <property type="match status" value="1"/>
</dbReference>
<feature type="non-terminal residue" evidence="6">
    <location>
        <position position="523"/>
    </location>
</feature>
<dbReference type="EMBL" id="AEIU01000108">
    <property type="protein sequence ID" value="EFP95095.1"/>
    <property type="molecule type" value="Genomic_DNA"/>
</dbReference>
<comment type="subcellular location">
    <subcellularLocation>
        <location evidence="1">Secreted</location>
    </subcellularLocation>
</comment>
<feature type="domain" description="Filamentous haemagglutinin FhaB/tRNA nuclease CdiA-like TPS" evidence="5">
    <location>
        <begin position="17"/>
        <end position="129"/>
    </location>
</feature>
<evidence type="ECO:0000256" key="4">
    <source>
        <dbReference type="SAM" id="SignalP"/>
    </source>
</evidence>
<dbReference type="InterPro" id="IPR011050">
    <property type="entry name" value="Pectin_lyase_fold/virulence"/>
</dbReference>
<dbReference type="Pfam" id="PF05860">
    <property type="entry name" value="TPS"/>
    <property type="match status" value="1"/>
</dbReference>
<evidence type="ECO:0000259" key="5">
    <source>
        <dbReference type="SMART" id="SM00912"/>
    </source>
</evidence>
<feature type="signal peptide" evidence="4">
    <location>
        <begin position="1"/>
        <end position="17"/>
    </location>
</feature>
<keyword evidence="7" id="KW-1185">Reference proteome</keyword>
<name>E3BPK6_9VIBR</name>
<dbReference type="AlphaFoldDB" id="E3BPK6"/>
<dbReference type="OrthoDB" id="5832782at2"/>
<dbReference type="STRING" id="796620.VIBC2010_04262"/>
<proteinExistence type="predicted"/>
<evidence type="ECO:0000256" key="3">
    <source>
        <dbReference type="ARBA" id="ARBA00022729"/>
    </source>
</evidence>
<dbReference type="NCBIfam" id="TIGR01901">
    <property type="entry name" value="adhes_NPXG"/>
    <property type="match status" value="1"/>
</dbReference>
<accession>E3BPK6</accession>
<dbReference type="InterPro" id="IPR008638">
    <property type="entry name" value="FhaB/CdiA-like_TPS"/>
</dbReference>
<sequence length="523" mass="54658">MKKAICILLIISWLAKADNLPSGGNIVSGSAEITTSGNTMNITQSSDKVVAHWQDFSIGHGNEVNFIQPSQSSVALNKVLGSNVSLIQGALNANGQVFLINPNGITFSSQAQVNVGGLVASTQNISTEDFLASQYNFDGHSSSAIINQGNITASDTGTIALIAAKVINNGTIEAHRGNVIFGSGNKLTLDLGGPVKLEVHEGTIDGLIEQGGAVRADGGLIYLSAKSLSELTSSVINHTGITEAKTLSTGENGQIMLMGDMDYGITKVSGHINATAPDSGNGGFIETSAARVKVTDDARVTTVSTHGESGLWLIDPIDFTVAAVGGDMTGTAVETALAGGNHTVATSNLGGDIYINDVISWSTNMLTLEANDNIIINSNLVATGSARLEFKYGQDSSSGGTSTYTIADGVDVLIPNAEAFTWQKGSVGTVNKLIFGNQYLRFGGNPNDLNNLNFTSINSDTGALTQPYFYDQEYSRWQKLTYQNQALDYAIGTGGNGSSRWNATGEIISTESKSGNHPLVNAT</sequence>
<dbReference type="Gene3D" id="2.160.20.10">
    <property type="entry name" value="Single-stranded right-handed beta-helix, Pectin lyase-like"/>
    <property type="match status" value="1"/>
</dbReference>
<dbReference type="SMART" id="SM00912">
    <property type="entry name" value="Haemagg_act"/>
    <property type="match status" value="1"/>
</dbReference>
<evidence type="ECO:0000256" key="2">
    <source>
        <dbReference type="ARBA" id="ARBA00022525"/>
    </source>
</evidence>
<gene>
    <name evidence="6" type="ORF">VIBC2010_04262</name>
</gene>
<organism evidence="6 7">
    <name type="scientific">Vibrio caribbeanicus ATCC BAA-2122</name>
    <dbReference type="NCBI Taxonomy" id="796620"/>
    <lineage>
        <taxon>Bacteria</taxon>
        <taxon>Pseudomonadati</taxon>
        <taxon>Pseudomonadota</taxon>
        <taxon>Gammaproteobacteria</taxon>
        <taxon>Vibrionales</taxon>
        <taxon>Vibrionaceae</taxon>
        <taxon>Vibrio</taxon>
    </lineage>
</organism>